<dbReference type="AlphaFoldDB" id="A0AAF1A2T4"/>
<dbReference type="PROSITE" id="PS50994">
    <property type="entry name" value="INTEGRASE"/>
    <property type="match status" value="1"/>
</dbReference>
<gene>
    <name evidence="3" type="ORF">MTR67_051514</name>
</gene>
<dbReference type="GO" id="GO:0003676">
    <property type="term" value="F:nucleic acid binding"/>
    <property type="evidence" value="ECO:0007669"/>
    <property type="project" value="InterPro"/>
</dbReference>
<feature type="chain" id="PRO_5042269595" description="Integrase catalytic domain-containing protein" evidence="1">
    <location>
        <begin position="20"/>
        <end position="258"/>
    </location>
</feature>
<proteinExistence type="predicted"/>
<feature type="signal peptide" evidence="1">
    <location>
        <begin position="1"/>
        <end position="19"/>
    </location>
</feature>
<dbReference type="PANTHER" id="PTHR42648">
    <property type="entry name" value="TRANSPOSASE, PUTATIVE-RELATED"/>
    <property type="match status" value="1"/>
</dbReference>
<name>A0AAF1A2T4_SOLVR</name>
<protein>
    <recommendedName>
        <fullName evidence="2">Integrase catalytic domain-containing protein</fullName>
    </recommendedName>
</protein>
<accession>A0AAF1A2T4</accession>
<organism evidence="3 4">
    <name type="scientific">Solanum verrucosum</name>
    <dbReference type="NCBI Taxonomy" id="315347"/>
    <lineage>
        <taxon>Eukaryota</taxon>
        <taxon>Viridiplantae</taxon>
        <taxon>Streptophyta</taxon>
        <taxon>Embryophyta</taxon>
        <taxon>Tracheophyta</taxon>
        <taxon>Spermatophyta</taxon>
        <taxon>Magnoliopsida</taxon>
        <taxon>eudicotyledons</taxon>
        <taxon>Gunneridae</taxon>
        <taxon>Pentapetalae</taxon>
        <taxon>asterids</taxon>
        <taxon>lamiids</taxon>
        <taxon>Solanales</taxon>
        <taxon>Solanaceae</taxon>
        <taxon>Solanoideae</taxon>
        <taxon>Solaneae</taxon>
        <taxon>Solanum</taxon>
    </lineage>
</organism>
<evidence type="ECO:0000313" key="3">
    <source>
        <dbReference type="EMBL" id="WMV58129.1"/>
    </source>
</evidence>
<dbReference type="GO" id="GO:0015074">
    <property type="term" value="P:DNA integration"/>
    <property type="evidence" value="ECO:0007669"/>
    <property type="project" value="InterPro"/>
</dbReference>
<dbReference type="PANTHER" id="PTHR42648:SF28">
    <property type="entry name" value="TRANSPOSON-ENCODED PROTEIN WITH RIBONUCLEASE H-LIKE AND RETROVIRUS ZINC FINGER-LIKE DOMAINS"/>
    <property type="match status" value="1"/>
</dbReference>
<dbReference type="Pfam" id="PF25597">
    <property type="entry name" value="SH3_retrovirus"/>
    <property type="match status" value="1"/>
</dbReference>
<dbReference type="InterPro" id="IPR012337">
    <property type="entry name" value="RNaseH-like_sf"/>
</dbReference>
<dbReference type="Proteomes" id="UP001234989">
    <property type="component" value="Chromosome 12"/>
</dbReference>
<feature type="domain" description="Integrase catalytic" evidence="2">
    <location>
        <begin position="77"/>
        <end position="169"/>
    </location>
</feature>
<evidence type="ECO:0000259" key="2">
    <source>
        <dbReference type="PROSITE" id="PS50994"/>
    </source>
</evidence>
<dbReference type="InterPro" id="IPR001584">
    <property type="entry name" value="Integrase_cat-core"/>
</dbReference>
<evidence type="ECO:0000313" key="4">
    <source>
        <dbReference type="Proteomes" id="UP001234989"/>
    </source>
</evidence>
<dbReference type="InterPro" id="IPR036397">
    <property type="entry name" value="RNaseH_sf"/>
</dbReference>
<evidence type="ECO:0000256" key="1">
    <source>
        <dbReference type="SAM" id="SignalP"/>
    </source>
</evidence>
<dbReference type="SUPFAM" id="SSF53098">
    <property type="entry name" value="Ribonuclease H-like"/>
    <property type="match status" value="1"/>
</dbReference>
<dbReference type="EMBL" id="CP133623">
    <property type="protein sequence ID" value="WMV58129.1"/>
    <property type="molecule type" value="Genomic_DNA"/>
</dbReference>
<dbReference type="InterPro" id="IPR039537">
    <property type="entry name" value="Retrotran_Ty1/copia-like"/>
</dbReference>
<reference evidence="3" key="1">
    <citation type="submission" date="2023-08" db="EMBL/GenBank/DDBJ databases">
        <title>A de novo genome assembly of Solanum verrucosum Schlechtendal, a Mexican diploid species geographically isolated from the other diploid A-genome species in potato relatives.</title>
        <authorList>
            <person name="Hosaka K."/>
        </authorList>
    </citation>
    <scope>NUCLEOTIDE SEQUENCE</scope>
    <source>
        <tissue evidence="3">Young leaves</tissue>
    </source>
</reference>
<keyword evidence="4" id="KW-1185">Reference proteome</keyword>
<sequence length="258" mass="29013">MYVMRLMATHLIVMTRGVGMFLPSNEWGDRFEAHNKSISPGLSSAILTFEKGHILDHVFRGRCLGNPPPFELAFGLDNALEYLSSQFQEFMTYQGIIHQTTCPYTPQQNGVAERKNRHLIETARTLLLESHVPLRFWGDAVLTSCYLINRMPSSSIQNQVPHSILFPESHLYHIPPRVFGSTCFVHSLAPGKDKLAPCALKCVFLGYPRVQKGLAYIQELVVDDWVFLKVSPMKGVTFLAGRPSLSLDKLDLTKLLPG</sequence>
<dbReference type="Gene3D" id="3.30.420.10">
    <property type="entry name" value="Ribonuclease H-like superfamily/Ribonuclease H"/>
    <property type="match status" value="1"/>
</dbReference>
<keyword evidence="1" id="KW-0732">Signal</keyword>
<dbReference type="InterPro" id="IPR057670">
    <property type="entry name" value="SH3_retrovirus"/>
</dbReference>